<dbReference type="Proteomes" id="UP001172102">
    <property type="component" value="Unassembled WGS sequence"/>
</dbReference>
<gene>
    <name evidence="3" type="ORF">B0H67DRAFT_262660</name>
</gene>
<evidence type="ECO:0000256" key="1">
    <source>
        <dbReference type="SAM" id="MobiDB-lite"/>
    </source>
</evidence>
<sequence length="560" mass="61108">MDLPKVDVTDETQARKAQHTVHTVVVVEKGPESSINQPTPLAPSHKGSYSDGDGDSSLAEAQAQDLKRRCRPFKLWAFELLCFLLSLASLVVIISVLKSFDGEPLPKLPLHITPNTFLAFFTTFTKAAFMNPVVECISQWKWNWLFDRDRPLVDFDTFDNASRGVWGSVVLLKLLKWRHIAVVGGVISIIGIATTPVTQLLIEYPSRLTVINPSPGSANATVFAVQHYRSRVGLTGSSSLDIANYISSGLMSSPNLRISDTAPTCPSGTCSWEPFESLSLCAKIANITDHIRVQQVPYSTRHVWTTWDDTLDHDPLRLNGTLAYNVSFPDGEHFIAPVSYTMYSSALDSSVAFADDHALAAARVAGYKLAWSDAGRDTYSGQNTTTNDPWHWQAFELLYYACVNEYSIRVDNGTARTEIVSSPSNVVARPGTVAGVTLNCTAPLLVSGAGQSTTCSLDGADIDQGVMTLQGAEGGNFTADMRSLTLLSKYITQDSTGIWAWDGVEHELMAGNIGTRTLANTVYGYMPDDRKRQGLIVDEALQLQRLRNMASNLAVSVTNG</sequence>
<proteinExistence type="predicted"/>
<dbReference type="Pfam" id="PF11374">
    <property type="entry name" value="DUF3176"/>
    <property type="match status" value="1"/>
</dbReference>
<protein>
    <submittedName>
        <fullName evidence="3">Uncharacterized protein</fullName>
    </submittedName>
</protein>
<comment type="caution">
    <text evidence="3">The sequence shown here is derived from an EMBL/GenBank/DDBJ whole genome shotgun (WGS) entry which is preliminary data.</text>
</comment>
<dbReference type="EMBL" id="JAUKUA010000005">
    <property type="protein sequence ID" value="KAK0710624.1"/>
    <property type="molecule type" value="Genomic_DNA"/>
</dbReference>
<feature type="compositionally biased region" description="Basic and acidic residues" evidence="1">
    <location>
        <begin position="1"/>
        <end position="14"/>
    </location>
</feature>
<dbReference type="InterPro" id="IPR021514">
    <property type="entry name" value="DUF3176"/>
</dbReference>
<dbReference type="PANTHER" id="PTHR35394">
    <property type="entry name" value="DUF3176 DOMAIN-CONTAINING PROTEIN"/>
    <property type="match status" value="1"/>
</dbReference>
<feature type="region of interest" description="Disordered" evidence="1">
    <location>
        <begin position="1"/>
        <end position="20"/>
    </location>
</feature>
<organism evidence="3 4">
    <name type="scientific">Lasiosphaeris hirsuta</name>
    <dbReference type="NCBI Taxonomy" id="260670"/>
    <lineage>
        <taxon>Eukaryota</taxon>
        <taxon>Fungi</taxon>
        <taxon>Dikarya</taxon>
        <taxon>Ascomycota</taxon>
        <taxon>Pezizomycotina</taxon>
        <taxon>Sordariomycetes</taxon>
        <taxon>Sordariomycetidae</taxon>
        <taxon>Sordariales</taxon>
        <taxon>Lasiosphaeriaceae</taxon>
        <taxon>Lasiosphaeris</taxon>
    </lineage>
</organism>
<evidence type="ECO:0000313" key="3">
    <source>
        <dbReference type="EMBL" id="KAK0710624.1"/>
    </source>
</evidence>
<keyword evidence="2" id="KW-1133">Transmembrane helix</keyword>
<feature type="compositionally biased region" description="Low complexity" evidence="1">
    <location>
        <begin position="47"/>
        <end position="57"/>
    </location>
</feature>
<keyword evidence="4" id="KW-1185">Reference proteome</keyword>
<reference evidence="3" key="1">
    <citation type="submission" date="2023-06" db="EMBL/GenBank/DDBJ databases">
        <title>Genome-scale phylogeny and comparative genomics of the fungal order Sordariales.</title>
        <authorList>
            <consortium name="Lawrence Berkeley National Laboratory"/>
            <person name="Hensen N."/>
            <person name="Bonometti L."/>
            <person name="Westerberg I."/>
            <person name="Brannstrom I.O."/>
            <person name="Guillou S."/>
            <person name="Cros-Aarteil S."/>
            <person name="Calhoun S."/>
            <person name="Haridas S."/>
            <person name="Kuo A."/>
            <person name="Mondo S."/>
            <person name="Pangilinan J."/>
            <person name="Riley R."/>
            <person name="Labutti K."/>
            <person name="Andreopoulos B."/>
            <person name="Lipzen A."/>
            <person name="Chen C."/>
            <person name="Yanf M."/>
            <person name="Daum C."/>
            <person name="Ng V."/>
            <person name="Clum A."/>
            <person name="Steindorff A."/>
            <person name="Ohm R."/>
            <person name="Martin F."/>
            <person name="Silar P."/>
            <person name="Natvig D."/>
            <person name="Lalanne C."/>
            <person name="Gautier V."/>
            <person name="Ament-Velasquez S.L."/>
            <person name="Kruys A."/>
            <person name="Hutchinson M.I."/>
            <person name="Powell A.J."/>
            <person name="Barry K."/>
            <person name="Miller A.N."/>
            <person name="Grigoriev I.V."/>
            <person name="Debuchy R."/>
            <person name="Gladieux P."/>
            <person name="Thoren M.H."/>
            <person name="Johannesson H."/>
        </authorList>
    </citation>
    <scope>NUCLEOTIDE SEQUENCE</scope>
    <source>
        <strain evidence="3">SMH4607-1</strain>
    </source>
</reference>
<feature type="transmembrane region" description="Helical" evidence="2">
    <location>
        <begin position="180"/>
        <end position="202"/>
    </location>
</feature>
<feature type="transmembrane region" description="Helical" evidence="2">
    <location>
        <begin position="117"/>
        <end position="134"/>
    </location>
</feature>
<evidence type="ECO:0000313" key="4">
    <source>
        <dbReference type="Proteomes" id="UP001172102"/>
    </source>
</evidence>
<feature type="transmembrane region" description="Helical" evidence="2">
    <location>
        <begin position="75"/>
        <end position="97"/>
    </location>
</feature>
<evidence type="ECO:0000256" key="2">
    <source>
        <dbReference type="SAM" id="Phobius"/>
    </source>
</evidence>
<name>A0AA40A7J1_9PEZI</name>
<feature type="region of interest" description="Disordered" evidence="1">
    <location>
        <begin position="29"/>
        <end position="57"/>
    </location>
</feature>
<keyword evidence="2" id="KW-0472">Membrane</keyword>
<dbReference type="PANTHER" id="PTHR35394:SF5">
    <property type="entry name" value="DUF3176 DOMAIN-CONTAINING PROTEIN"/>
    <property type="match status" value="1"/>
</dbReference>
<accession>A0AA40A7J1</accession>
<dbReference type="AlphaFoldDB" id="A0AA40A7J1"/>
<keyword evidence="2" id="KW-0812">Transmembrane</keyword>